<sequence>MHVLTALAPIALFTGTSKSNDDLTAQQSTILGTSKLTGGSKHSPAGNSLCSLNNPCTGDLTYFDTATDSSSPGACGTTNDGEVDLVLALPHGIMDASYCGKTVRIEFSGKTEFGKVVDKCMGCTDQSIDLSRALFQKFSELEAGRLSGAH</sequence>
<dbReference type="InterPro" id="IPR051477">
    <property type="entry name" value="Expansin_CellWall"/>
</dbReference>
<dbReference type="CDD" id="cd22191">
    <property type="entry name" value="DPBB_RlpA_EXP_N-like"/>
    <property type="match status" value="1"/>
</dbReference>
<dbReference type="PANTHER" id="PTHR31836:SF28">
    <property type="entry name" value="SRCR DOMAIN-CONTAINING PROTEIN-RELATED"/>
    <property type="match status" value="1"/>
</dbReference>
<evidence type="ECO:0000313" key="2">
    <source>
        <dbReference type="EMBL" id="KAJ5215241.1"/>
    </source>
</evidence>
<dbReference type="GeneID" id="83176011"/>
<keyword evidence="1" id="KW-0732">Signal</keyword>
<dbReference type="AlphaFoldDB" id="A0A9W9TAC9"/>
<evidence type="ECO:0008006" key="4">
    <source>
        <dbReference type="Google" id="ProtNLM"/>
    </source>
</evidence>
<organism evidence="2 3">
    <name type="scientific">Penicillium cinerascens</name>
    <dbReference type="NCBI Taxonomy" id="70096"/>
    <lineage>
        <taxon>Eukaryota</taxon>
        <taxon>Fungi</taxon>
        <taxon>Dikarya</taxon>
        <taxon>Ascomycota</taxon>
        <taxon>Pezizomycotina</taxon>
        <taxon>Eurotiomycetes</taxon>
        <taxon>Eurotiomycetidae</taxon>
        <taxon>Eurotiales</taxon>
        <taxon>Aspergillaceae</taxon>
        <taxon>Penicillium</taxon>
    </lineage>
</organism>
<dbReference type="SUPFAM" id="SSF50685">
    <property type="entry name" value="Barwin-like endoglucanases"/>
    <property type="match status" value="1"/>
</dbReference>
<dbReference type="InterPro" id="IPR036908">
    <property type="entry name" value="RlpA-like_sf"/>
</dbReference>
<evidence type="ECO:0000313" key="3">
    <source>
        <dbReference type="Proteomes" id="UP001150904"/>
    </source>
</evidence>
<evidence type="ECO:0000256" key="1">
    <source>
        <dbReference type="ARBA" id="ARBA00022729"/>
    </source>
</evidence>
<comment type="caution">
    <text evidence="2">The sequence shown here is derived from an EMBL/GenBank/DDBJ whole genome shotgun (WGS) entry which is preliminary data.</text>
</comment>
<reference evidence="2" key="1">
    <citation type="submission" date="2022-12" db="EMBL/GenBank/DDBJ databases">
        <authorList>
            <person name="Petersen C."/>
        </authorList>
    </citation>
    <scope>NUCLEOTIDE SEQUENCE</scope>
    <source>
        <strain evidence="2">IBT 15544</strain>
    </source>
</reference>
<dbReference type="Proteomes" id="UP001150904">
    <property type="component" value="Unassembled WGS sequence"/>
</dbReference>
<dbReference type="PANTHER" id="PTHR31836">
    <property type="match status" value="1"/>
</dbReference>
<dbReference type="Gene3D" id="2.40.40.10">
    <property type="entry name" value="RlpA-like domain"/>
    <property type="match status" value="1"/>
</dbReference>
<gene>
    <name evidence="2" type="ORF">N7498_001648</name>
</gene>
<name>A0A9W9TAC9_9EURO</name>
<reference evidence="2" key="2">
    <citation type="journal article" date="2023" name="IMA Fungus">
        <title>Comparative genomic study of the Penicillium genus elucidates a diverse pangenome and 15 lateral gene transfer events.</title>
        <authorList>
            <person name="Petersen C."/>
            <person name="Sorensen T."/>
            <person name="Nielsen M.R."/>
            <person name="Sondergaard T.E."/>
            <person name="Sorensen J.L."/>
            <person name="Fitzpatrick D.A."/>
            <person name="Frisvad J.C."/>
            <person name="Nielsen K.L."/>
        </authorList>
    </citation>
    <scope>NUCLEOTIDE SEQUENCE</scope>
    <source>
        <strain evidence="2">IBT 15544</strain>
    </source>
</reference>
<protein>
    <recommendedName>
        <fullName evidence="4">RlpA-like protein double-psi beta-barrel domain-containing protein</fullName>
    </recommendedName>
</protein>
<proteinExistence type="predicted"/>
<accession>A0A9W9TAC9</accession>
<dbReference type="OrthoDB" id="623670at2759"/>
<dbReference type="EMBL" id="JAPQKR010000005">
    <property type="protein sequence ID" value="KAJ5215241.1"/>
    <property type="molecule type" value="Genomic_DNA"/>
</dbReference>
<keyword evidence="3" id="KW-1185">Reference proteome</keyword>
<dbReference type="RefSeq" id="XP_058311054.1">
    <property type="nucleotide sequence ID" value="XM_058448710.1"/>
</dbReference>